<gene>
    <name evidence="1" type="ORF">GUJ93_ZPchr0004g40078</name>
</gene>
<dbReference type="EMBL" id="JAAALK010000285">
    <property type="protein sequence ID" value="KAG8066837.1"/>
    <property type="molecule type" value="Genomic_DNA"/>
</dbReference>
<name>A0A8J5SEN6_ZIZPA</name>
<evidence type="ECO:0000313" key="2">
    <source>
        <dbReference type="Proteomes" id="UP000729402"/>
    </source>
</evidence>
<accession>A0A8J5SEN6</accession>
<organism evidence="1 2">
    <name type="scientific">Zizania palustris</name>
    <name type="common">Northern wild rice</name>
    <dbReference type="NCBI Taxonomy" id="103762"/>
    <lineage>
        <taxon>Eukaryota</taxon>
        <taxon>Viridiplantae</taxon>
        <taxon>Streptophyta</taxon>
        <taxon>Embryophyta</taxon>
        <taxon>Tracheophyta</taxon>
        <taxon>Spermatophyta</taxon>
        <taxon>Magnoliopsida</taxon>
        <taxon>Liliopsida</taxon>
        <taxon>Poales</taxon>
        <taxon>Poaceae</taxon>
        <taxon>BOP clade</taxon>
        <taxon>Oryzoideae</taxon>
        <taxon>Oryzeae</taxon>
        <taxon>Zizaniinae</taxon>
        <taxon>Zizania</taxon>
    </lineage>
</organism>
<comment type="caution">
    <text evidence="1">The sequence shown here is derived from an EMBL/GenBank/DDBJ whole genome shotgun (WGS) entry which is preliminary data.</text>
</comment>
<keyword evidence="2" id="KW-1185">Reference proteome</keyword>
<reference evidence="1" key="1">
    <citation type="journal article" date="2021" name="bioRxiv">
        <title>Whole Genome Assembly and Annotation of Northern Wild Rice, Zizania palustris L., Supports a Whole Genome Duplication in the Zizania Genus.</title>
        <authorList>
            <person name="Haas M."/>
            <person name="Kono T."/>
            <person name="Macchietto M."/>
            <person name="Millas R."/>
            <person name="McGilp L."/>
            <person name="Shao M."/>
            <person name="Duquette J."/>
            <person name="Hirsch C.N."/>
            <person name="Kimball J."/>
        </authorList>
    </citation>
    <scope>NUCLEOTIDE SEQUENCE</scope>
    <source>
        <tissue evidence="1">Fresh leaf tissue</tissue>
    </source>
</reference>
<dbReference type="AlphaFoldDB" id="A0A8J5SEN6"/>
<reference evidence="1" key="2">
    <citation type="submission" date="2021-02" db="EMBL/GenBank/DDBJ databases">
        <authorList>
            <person name="Kimball J.A."/>
            <person name="Haas M.W."/>
            <person name="Macchietto M."/>
            <person name="Kono T."/>
            <person name="Duquette J."/>
            <person name="Shao M."/>
        </authorList>
    </citation>
    <scope>NUCLEOTIDE SEQUENCE</scope>
    <source>
        <tissue evidence="1">Fresh leaf tissue</tissue>
    </source>
</reference>
<sequence>MEGARRGDGLIVSKGAATCEGASVDLTEGAATVDSGNPFHRIKLEAVGWNPIVQNLLGRNQVSRRSSTIESQ</sequence>
<protein>
    <submittedName>
        <fullName evidence="1">Uncharacterized protein</fullName>
    </submittedName>
</protein>
<proteinExistence type="predicted"/>
<dbReference type="Proteomes" id="UP000729402">
    <property type="component" value="Unassembled WGS sequence"/>
</dbReference>
<evidence type="ECO:0000313" key="1">
    <source>
        <dbReference type="EMBL" id="KAG8066837.1"/>
    </source>
</evidence>